<keyword evidence="1" id="KW-0547">Nucleotide-binding</keyword>
<feature type="domain" description="ATP-grasp" evidence="2">
    <location>
        <begin position="133"/>
        <end position="312"/>
    </location>
</feature>
<dbReference type="Proteomes" id="UP001333818">
    <property type="component" value="Unassembled WGS sequence"/>
</dbReference>
<dbReference type="Gene3D" id="3.40.50.20">
    <property type="match status" value="1"/>
</dbReference>
<dbReference type="NCBIfam" id="NF009402">
    <property type="entry name" value="PRK12767.1-1"/>
    <property type="match status" value="1"/>
</dbReference>
<dbReference type="GO" id="GO:0046872">
    <property type="term" value="F:metal ion binding"/>
    <property type="evidence" value="ECO:0007669"/>
    <property type="project" value="InterPro"/>
</dbReference>
<dbReference type="InterPro" id="IPR013815">
    <property type="entry name" value="ATP_grasp_subdomain_1"/>
</dbReference>
<dbReference type="AlphaFoldDB" id="A0AAW9PV68"/>
<protein>
    <submittedName>
        <fullName evidence="3">ATP-grasp domain-containing protein</fullName>
    </submittedName>
</protein>
<evidence type="ECO:0000256" key="1">
    <source>
        <dbReference type="PROSITE-ProRule" id="PRU00409"/>
    </source>
</evidence>
<dbReference type="RefSeq" id="WP_330485771.1">
    <property type="nucleotide sequence ID" value="NZ_JAZBJZ010000126.1"/>
</dbReference>
<name>A0AAW9PV68_9CYAN</name>
<dbReference type="PROSITE" id="PS50975">
    <property type="entry name" value="ATP_GRASP"/>
    <property type="match status" value="1"/>
</dbReference>
<dbReference type="GO" id="GO:0005524">
    <property type="term" value="F:ATP binding"/>
    <property type="evidence" value="ECO:0007669"/>
    <property type="project" value="UniProtKB-UniRule"/>
</dbReference>
<dbReference type="Gene3D" id="3.30.1490.20">
    <property type="entry name" value="ATP-grasp fold, A domain"/>
    <property type="match status" value="1"/>
</dbReference>
<dbReference type="SUPFAM" id="SSF56059">
    <property type="entry name" value="Glutathione synthetase ATP-binding domain-like"/>
    <property type="match status" value="1"/>
</dbReference>
<dbReference type="InterPro" id="IPR011761">
    <property type="entry name" value="ATP-grasp"/>
</dbReference>
<gene>
    <name evidence="3" type="ORF">V2H45_21555</name>
</gene>
<evidence type="ECO:0000313" key="3">
    <source>
        <dbReference type="EMBL" id="MEE3719334.1"/>
    </source>
</evidence>
<keyword evidence="4" id="KW-1185">Reference proteome</keyword>
<dbReference type="EMBL" id="JAZBJZ010000126">
    <property type="protein sequence ID" value="MEE3719334.1"/>
    <property type="molecule type" value="Genomic_DNA"/>
</dbReference>
<organism evidence="3 4">
    <name type="scientific">Tumidithrix elongata BACA0141</name>
    <dbReference type="NCBI Taxonomy" id="2716417"/>
    <lineage>
        <taxon>Bacteria</taxon>
        <taxon>Bacillati</taxon>
        <taxon>Cyanobacteriota</taxon>
        <taxon>Cyanophyceae</taxon>
        <taxon>Pseudanabaenales</taxon>
        <taxon>Pseudanabaenaceae</taxon>
        <taxon>Tumidithrix</taxon>
        <taxon>Tumidithrix elongata</taxon>
    </lineage>
</organism>
<proteinExistence type="predicted"/>
<dbReference type="Pfam" id="PF15632">
    <property type="entry name" value="ATPgrasp_Ter"/>
    <property type="match status" value="1"/>
</dbReference>
<keyword evidence="1" id="KW-0067">ATP-binding</keyword>
<reference evidence="3" key="1">
    <citation type="submission" date="2024-01" db="EMBL/GenBank/DDBJ databases">
        <title>Bank of Algae and Cyanobacteria of the Azores (BACA) strain genomes.</title>
        <authorList>
            <person name="Luz R."/>
            <person name="Cordeiro R."/>
            <person name="Fonseca A."/>
            <person name="Goncalves V."/>
        </authorList>
    </citation>
    <scope>NUCLEOTIDE SEQUENCE</scope>
    <source>
        <strain evidence="3">BACA0141</strain>
    </source>
</reference>
<comment type="caution">
    <text evidence="3">The sequence shown here is derived from an EMBL/GenBank/DDBJ whole genome shotgun (WGS) entry which is preliminary data.</text>
</comment>
<evidence type="ECO:0000313" key="4">
    <source>
        <dbReference type="Proteomes" id="UP001333818"/>
    </source>
</evidence>
<evidence type="ECO:0000259" key="2">
    <source>
        <dbReference type="PROSITE" id="PS50975"/>
    </source>
</evidence>
<dbReference type="SUPFAM" id="SSF51735">
    <property type="entry name" value="NAD(P)-binding Rossmann-fold domains"/>
    <property type="match status" value="1"/>
</dbReference>
<dbReference type="Gene3D" id="3.30.470.20">
    <property type="entry name" value="ATP-grasp fold, B domain"/>
    <property type="match status" value="1"/>
</dbReference>
<dbReference type="InterPro" id="IPR036291">
    <property type="entry name" value="NAD(P)-bd_dom_sf"/>
</dbReference>
<sequence length="342" mass="38487">MISANIGEGARNSTITVLVTGVGAIIGQGIIKSLRRSHYPLRIVGIDRSDQSPGPLLCDVFHKKPICDELEPTYLDFWNEILQKEGVDIVLPGLELDVFFLNGQRDLLKQAGARLALNHHNLIELSTDKWQLGEELTRHGLPCIPTRLIVDSWQDAVSQLGTPPLLLKPRRGNGSRGIVRLCDETDFHYWYRRNNVKDAWLLQRIVGDDNEEYTVGLFGLGNGQALPSITFRRRLSTAGNTQAAVVVDDPVIEAFVQSLTKLFQPLGPTNFQFRKEGEGAYLLEINPRFSSSTSLRAAFGYNEAEMSLDFFLFDKIPESPQIRYGMAWRYSEDFVTYDCDPI</sequence>
<accession>A0AAW9PV68</accession>